<evidence type="ECO:0000256" key="11">
    <source>
        <dbReference type="ARBA" id="ARBA00023240"/>
    </source>
</evidence>
<keyword evidence="11" id="KW-1199">Hemostasis impairing toxin</keyword>
<keyword evidence="9" id="KW-0547">Nucleotide-binding</keyword>
<dbReference type="Gene3D" id="3.60.21.10">
    <property type="match status" value="2"/>
</dbReference>
<dbReference type="EC" id="3.6.1.5" evidence="3"/>
<dbReference type="InterPro" id="IPR006179">
    <property type="entry name" value="5_nucleotidase/apyrase"/>
</dbReference>
<evidence type="ECO:0000256" key="4">
    <source>
        <dbReference type="ARBA" id="ARBA00022442"/>
    </source>
</evidence>
<evidence type="ECO:0000256" key="2">
    <source>
        <dbReference type="ARBA" id="ARBA00006654"/>
    </source>
</evidence>
<gene>
    <name evidence="15" type="primary">LOC114239320</name>
</gene>
<dbReference type="InterPro" id="IPR036907">
    <property type="entry name" value="5'-Nucleotdase_C_sf"/>
</dbReference>
<feature type="domain" description="Calcineurin-like phosphoesterase" evidence="12">
    <location>
        <begin position="563"/>
        <end position="777"/>
    </location>
</feature>
<dbReference type="GO" id="GO:0006196">
    <property type="term" value="P:AMP catabolic process"/>
    <property type="evidence" value="ECO:0007669"/>
    <property type="project" value="TreeGrafter"/>
</dbReference>
<keyword evidence="5" id="KW-0964">Secreted</keyword>
<dbReference type="RefSeq" id="XP_028025272.1">
    <property type="nucleotide sequence ID" value="XM_028169471.1"/>
</dbReference>
<evidence type="ECO:0000256" key="6">
    <source>
        <dbReference type="ARBA" id="ARBA00022656"/>
    </source>
</evidence>
<dbReference type="GeneID" id="114239320"/>
<evidence type="ECO:0000256" key="8">
    <source>
        <dbReference type="ARBA" id="ARBA00022729"/>
    </source>
</evidence>
<dbReference type="FunFam" id="3.90.780.10:FF:000001">
    <property type="entry name" value="NT5E isoform 3"/>
    <property type="match status" value="2"/>
</dbReference>
<keyword evidence="14" id="KW-1185">Reference proteome</keyword>
<reference evidence="15" key="1">
    <citation type="submission" date="2025-08" db="UniProtKB">
        <authorList>
            <consortium name="RefSeq"/>
        </authorList>
    </citation>
    <scope>IDENTIFICATION</scope>
    <source>
        <tissue evidence="15">Silk gland</tissue>
    </source>
</reference>
<dbReference type="KEGG" id="bman:114239320"/>
<evidence type="ECO:0000259" key="13">
    <source>
        <dbReference type="Pfam" id="PF02872"/>
    </source>
</evidence>
<evidence type="ECO:0000256" key="3">
    <source>
        <dbReference type="ARBA" id="ARBA00012148"/>
    </source>
</evidence>
<dbReference type="PRINTS" id="PR01607">
    <property type="entry name" value="APYRASEFAMLY"/>
</dbReference>
<dbReference type="InterPro" id="IPR006146">
    <property type="entry name" value="5'-Nucleotdase_CS"/>
</dbReference>
<keyword evidence="4" id="KW-1201">Platelet aggregation inhibiting toxin</keyword>
<dbReference type="AlphaFoldDB" id="A0A6J2J810"/>
<dbReference type="GO" id="GO:0046872">
    <property type="term" value="F:metal ion binding"/>
    <property type="evidence" value="ECO:0007669"/>
    <property type="project" value="UniProtKB-KW"/>
</dbReference>
<feature type="domain" description="5'-Nucleotidase C-terminal" evidence="13">
    <location>
        <begin position="335"/>
        <end position="495"/>
    </location>
</feature>
<keyword evidence="7" id="KW-0479">Metal-binding</keyword>
<dbReference type="PANTHER" id="PTHR11575">
    <property type="entry name" value="5'-NUCLEOTIDASE-RELATED"/>
    <property type="match status" value="1"/>
</dbReference>
<dbReference type="Pfam" id="PF00149">
    <property type="entry name" value="Metallophos"/>
    <property type="match status" value="2"/>
</dbReference>
<sequence length="1080" mass="118966">MYITGTYQAHSALAVCHTRSEIGAASIVSLRFVETSPAGTTCNPAEAPCIGGFARLATKVRERQAAEPDSLLLNAGDSFQGTIWYNILRWNVTQDFMNMLKHDAHVLGNHEFDNGIEGVVPYLEHLDSPVVTANIIDDDEPTIQGLYKPSIIVERGGRKIGIIGVIIAITDVSSSTGRLRFTDEVETVKAEAEKLHQQGINIIIVLSHCGLDIDKEIAANGGPHIDIVVGGHSHTLLFNGEPPENSGFVPRGPYPVVVDTDGGPVLIVQAAAHTQFLGEIKLFFDDSGNLLDWEGHPHYIGNEIEQAPDVLDKIKIYQPLVEEQASVEIGSSLVHLSSRCACGECNLGSFVCDAFMHEVMARAQGDSWHHAHFCVINRGNVRMDIAPGKITFESVIVSIPFENNVEVFDLRGDHIMEMLEFSVANVPFAGARMLQVSGLLLTFDGSRPVNERVLNVAVRCIACDVPRYEPLELDKYYRVVSQSFIGAGGDGFTMISNNRKNVTVVGVDYDLLMKYVRHRSPVFADVDGRIHIDNPYFNRKMNRYCVLTLFVVVSAHDNRYALNILHYNDFHARFVETSPAGTLCNPTNAPCIGGFARLATKVRERQAAEPDSLLLNAGDSFQGTIWYNIFRWNVTQEFMNMLKHDAHVLGNHEFDNGIEGVVPYLEHLDSPVVTANIIDDDEPTIQGLYKPSIIVERGGRKIGIIGVIIAITDQLASTGKLQFTDEVETVKAEAEKLHQQGIDIIIVLSHCGLDIDREIAANGGPHIDIVVGGHSHTLLFNGEPPENSGFVPRGPYPVVVDTDGGPVLIVQAAAHTQYLGEIKLFFDDSGNLLDWEGHPHYIGNEIEQAPDVLEKIKVYQPLIEEQASVEVGSSLVHLSSRCACGECNLGSLICDAFMHEVMDRAQGNNWHHAHFCVINQGGIRVDIEPGKITFESVISSTPFENSVEVFDLRGDHIMEMLEFSVANDPYAGARMLQVSGLLLTFDGSRPVNERVLNVAVRCIACDVPRYEPLERDKYYRVVSQSFIGTGGDGFSMISNNRKNVTVVGVDYDLLMKYVRHQSPVFADVDGRIHIDNPCIV</sequence>
<evidence type="ECO:0000259" key="12">
    <source>
        <dbReference type="Pfam" id="PF00149"/>
    </source>
</evidence>
<dbReference type="GO" id="GO:0005886">
    <property type="term" value="C:plasma membrane"/>
    <property type="evidence" value="ECO:0007669"/>
    <property type="project" value="TreeGrafter"/>
</dbReference>
<dbReference type="Gene3D" id="3.90.780.10">
    <property type="entry name" value="5'-Nucleotidase, C-terminal domain"/>
    <property type="match status" value="2"/>
</dbReference>
<dbReference type="InterPro" id="IPR008334">
    <property type="entry name" value="5'-Nucleotdase_C"/>
</dbReference>
<dbReference type="CDD" id="cd07409">
    <property type="entry name" value="MPP_CD73_N"/>
    <property type="match status" value="2"/>
</dbReference>
<dbReference type="SUPFAM" id="SSF55816">
    <property type="entry name" value="5'-nucleotidase (syn. UDP-sugar hydrolase), C-terminal domain"/>
    <property type="match status" value="2"/>
</dbReference>
<evidence type="ECO:0000256" key="7">
    <source>
        <dbReference type="ARBA" id="ARBA00022723"/>
    </source>
</evidence>
<dbReference type="PANTHER" id="PTHR11575:SF32">
    <property type="entry name" value="APYRASE-LIKE PROTEIN"/>
    <property type="match status" value="1"/>
</dbReference>
<evidence type="ECO:0000256" key="9">
    <source>
        <dbReference type="ARBA" id="ARBA00022741"/>
    </source>
</evidence>
<evidence type="ECO:0000313" key="14">
    <source>
        <dbReference type="Proteomes" id="UP000504629"/>
    </source>
</evidence>
<evidence type="ECO:0000256" key="10">
    <source>
        <dbReference type="ARBA" id="ARBA00022801"/>
    </source>
</evidence>
<evidence type="ECO:0000313" key="15">
    <source>
        <dbReference type="RefSeq" id="XP_028025272.1"/>
    </source>
</evidence>
<evidence type="ECO:0000256" key="5">
    <source>
        <dbReference type="ARBA" id="ARBA00022525"/>
    </source>
</evidence>
<comment type="similarity">
    <text evidence="2">Belongs to the 5'-nucleotidase family.</text>
</comment>
<dbReference type="GO" id="GO:0004050">
    <property type="term" value="F:apyrase activity"/>
    <property type="evidence" value="ECO:0007669"/>
    <property type="project" value="UniProtKB-EC"/>
</dbReference>
<dbReference type="InterPro" id="IPR004843">
    <property type="entry name" value="Calcineurin-like_PHP"/>
</dbReference>
<dbReference type="OrthoDB" id="7722975at2759"/>
<dbReference type="Proteomes" id="UP000504629">
    <property type="component" value="Unplaced"/>
</dbReference>
<dbReference type="GO" id="GO:0090729">
    <property type="term" value="F:toxin activity"/>
    <property type="evidence" value="ECO:0007669"/>
    <property type="project" value="UniProtKB-KW"/>
</dbReference>
<name>A0A6J2J810_BOMMA</name>
<dbReference type="InterPro" id="IPR029052">
    <property type="entry name" value="Metallo-depent_PP-like"/>
</dbReference>
<proteinExistence type="inferred from homology"/>
<dbReference type="GO" id="GO:0000166">
    <property type="term" value="F:nucleotide binding"/>
    <property type="evidence" value="ECO:0007669"/>
    <property type="project" value="UniProtKB-KW"/>
</dbReference>
<dbReference type="SUPFAM" id="SSF56300">
    <property type="entry name" value="Metallo-dependent phosphatases"/>
    <property type="match status" value="2"/>
</dbReference>
<dbReference type="Pfam" id="PF02872">
    <property type="entry name" value="5_nucleotid_C"/>
    <property type="match status" value="2"/>
</dbReference>
<evidence type="ECO:0000256" key="1">
    <source>
        <dbReference type="ARBA" id="ARBA00004613"/>
    </source>
</evidence>
<accession>A0A6J2J810</accession>
<organism evidence="14 15">
    <name type="scientific">Bombyx mandarina</name>
    <name type="common">Wild silk moth</name>
    <name type="synonym">Wild silkworm</name>
    <dbReference type="NCBI Taxonomy" id="7092"/>
    <lineage>
        <taxon>Eukaryota</taxon>
        <taxon>Metazoa</taxon>
        <taxon>Ecdysozoa</taxon>
        <taxon>Arthropoda</taxon>
        <taxon>Hexapoda</taxon>
        <taxon>Insecta</taxon>
        <taxon>Pterygota</taxon>
        <taxon>Neoptera</taxon>
        <taxon>Endopterygota</taxon>
        <taxon>Lepidoptera</taxon>
        <taxon>Glossata</taxon>
        <taxon>Ditrysia</taxon>
        <taxon>Bombycoidea</taxon>
        <taxon>Bombycidae</taxon>
        <taxon>Bombycinae</taxon>
        <taxon>Bombyx</taxon>
    </lineage>
</organism>
<feature type="domain" description="5'-Nucleotidase C-terminal" evidence="13">
    <location>
        <begin position="878"/>
        <end position="1037"/>
    </location>
</feature>
<dbReference type="PROSITE" id="PS00786">
    <property type="entry name" value="5_NUCLEOTIDASE_2"/>
    <property type="match status" value="2"/>
</dbReference>
<comment type="subcellular location">
    <subcellularLocation>
        <location evidence="1">Secreted</location>
    </subcellularLocation>
</comment>
<dbReference type="GO" id="GO:0008253">
    <property type="term" value="F:5'-nucleotidase activity"/>
    <property type="evidence" value="ECO:0007669"/>
    <property type="project" value="TreeGrafter"/>
</dbReference>
<dbReference type="FunFam" id="3.60.21.10:FF:000020">
    <property type="entry name" value="NT5E isoform 4"/>
    <property type="match status" value="2"/>
</dbReference>
<dbReference type="GO" id="GO:0005576">
    <property type="term" value="C:extracellular region"/>
    <property type="evidence" value="ECO:0007669"/>
    <property type="project" value="UniProtKB-SubCell"/>
</dbReference>
<keyword evidence="8" id="KW-0732">Signal</keyword>
<protein>
    <recommendedName>
        <fullName evidence="3">apyrase</fullName>
        <ecNumber evidence="3">3.6.1.5</ecNumber>
    </recommendedName>
</protein>
<keyword evidence="6" id="KW-0800">Toxin</keyword>
<feature type="domain" description="Calcineurin-like phosphoesterase" evidence="12">
    <location>
        <begin position="50"/>
        <end position="235"/>
    </location>
</feature>
<keyword evidence="10" id="KW-0378">Hydrolase</keyword>